<dbReference type="OrthoDB" id="9813193at2"/>
<sequence length="128" mass="14084">MNDKTAIGLLLLRLFLGIRIIYGVMDNLFSWEHMQEFAGFLASFHFPVPIVSAVTSVLIQSICGLLILIGWQTRWAAGLLAVNFIVALTMVHFRNGDTIEAMTPPLAILFISAALAFTGPGRYAVDKM</sequence>
<evidence type="ECO:0000256" key="2">
    <source>
        <dbReference type="ARBA" id="ARBA00006679"/>
    </source>
</evidence>
<reference evidence="9" key="1">
    <citation type="submission" date="2016-10" db="EMBL/GenBank/DDBJ databases">
        <authorList>
            <person name="Varghese N."/>
            <person name="Submissions S."/>
        </authorList>
    </citation>
    <scope>NUCLEOTIDE SEQUENCE [LARGE SCALE GENOMIC DNA]</scope>
    <source>
        <strain evidence="9">DSM 22361</strain>
    </source>
</reference>
<name>A0A1H6BRH7_9SPHI</name>
<evidence type="ECO:0000256" key="3">
    <source>
        <dbReference type="ARBA" id="ARBA00022475"/>
    </source>
</evidence>
<comment type="similarity">
    <text evidence="2">Belongs to the DoxX family.</text>
</comment>
<dbReference type="EMBL" id="FNUT01000011">
    <property type="protein sequence ID" value="SEG63308.1"/>
    <property type="molecule type" value="Genomic_DNA"/>
</dbReference>
<keyword evidence="9" id="KW-1185">Reference proteome</keyword>
<keyword evidence="4 7" id="KW-0812">Transmembrane</keyword>
<dbReference type="Proteomes" id="UP000236731">
    <property type="component" value="Unassembled WGS sequence"/>
</dbReference>
<feature type="transmembrane region" description="Helical" evidence="7">
    <location>
        <begin position="45"/>
        <end position="68"/>
    </location>
</feature>
<feature type="transmembrane region" description="Helical" evidence="7">
    <location>
        <begin position="105"/>
        <end position="125"/>
    </location>
</feature>
<keyword evidence="5 7" id="KW-1133">Transmembrane helix</keyword>
<evidence type="ECO:0000256" key="6">
    <source>
        <dbReference type="ARBA" id="ARBA00023136"/>
    </source>
</evidence>
<dbReference type="PANTHER" id="PTHR33452:SF1">
    <property type="entry name" value="INNER MEMBRANE PROTEIN YPHA-RELATED"/>
    <property type="match status" value="1"/>
</dbReference>
<evidence type="ECO:0000256" key="1">
    <source>
        <dbReference type="ARBA" id="ARBA00004651"/>
    </source>
</evidence>
<dbReference type="RefSeq" id="WP_103907362.1">
    <property type="nucleotide sequence ID" value="NZ_CP049246.1"/>
</dbReference>
<dbReference type="InterPro" id="IPR032808">
    <property type="entry name" value="DoxX"/>
</dbReference>
<keyword evidence="6 7" id="KW-0472">Membrane</keyword>
<evidence type="ECO:0000313" key="8">
    <source>
        <dbReference type="EMBL" id="SEG63308.1"/>
    </source>
</evidence>
<gene>
    <name evidence="8" type="ORF">SAMN05421877_11185</name>
</gene>
<dbReference type="InterPro" id="IPR051907">
    <property type="entry name" value="DoxX-like_oxidoreductase"/>
</dbReference>
<evidence type="ECO:0000256" key="7">
    <source>
        <dbReference type="SAM" id="Phobius"/>
    </source>
</evidence>
<dbReference type="GO" id="GO:0005886">
    <property type="term" value="C:plasma membrane"/>
    <property type="evidence" value="ECO:0007669"/>
    <property type="project" value="UniProtKB-SubCell"/>
</dbReference>
<evidence type="ECO:0000256" key="4">
    <source>
        <dbReference type="ARBA" id="ARBA00022692"/>
    </source>
</evidence>
<feature type="transmembrane region" description="Helical" evidence="7">
    <location>
        <begin position="7"/>
        <end position="25"/>
    </location>
</feature>
<organism evidence="8 9">
    <name type="scientific">Sphingobacterium lactis</name>
    <dbReference type="NCBI Taxonomy" id="797291"/>
    <lineage>
        <taxon>Bacteria</taxon>
        <taxon>Pseudomonadati</taxon>
        <taxon>Bacteroidota</taxon>
        <taxon>Sphingobacteriia</taxon>
        <taxon>Sphingobacteriales</taxon>
        <taxon>Sphingobacteriaceae</taxon>
        <taxon>Sphingobacterium</taxon>
    </lineage>
</organism>
<proteinExistence type="inferred from homology"/>
<comment type="subcellular location">
    <subcellularLocation>
        <location evidence="1">Cell membrane</location>
        <topology evidence="1">Multi-pass membrane protein</topology>
    </subcellularLocation>
</comment>
<protein>
    <submittedName>
        <fullName evidence="8">Putative oxidoreductase</fullName>
    </submittedName>
</protein>
<evidence type="ECO:0000256" key="5">
    <source>
        <dbReference type="ARBA" id="ARBA00022989"/>
    </source>
</evidence>
<dbReference type="Pfam" id="PF07681">
    <property type="entry name" value="DoxX"/>
    <property type="match status" value="1"/>
</dbReference>
<evidence type="ECO:0000313" key="9">
    <source>
        <dbReference type="Proteomes" id="UP000236731"/>
    </source>
</evidence>
<feature type="transmembrane region" description="Helical" evidence="7">
    <location>
        <begin position="75"/>
        <end position="93"/>
    </location>
</feature>
<dbReference type="AlphaFoldDB" id="A0A1H6BRH7"/>
<keyword evidence="3" id="KW-1003">Cell membrane</keyword>
<dbReference type="PANTHER" id="PTHR33452">
    <property type="entry name" value="OXIDOREDUCTASE CATD-RELATED"/>
    <property type="match status" value="1"/>
</dbReference>
<accession>A0A1H6BRH7</accession>